<dbReference type="EMBL" id="JAFCIX010000204">
    <property type="protein sequence ID" value="KAH6596645.1"/>
    <property type="molecule type" value="Genomic_DNA"/>
</dbReference>
<name>A0ABQ8FE11_9FUNG</name>
<dbReference type="InterPro" id="IPR000408">
    <property type="entry name" value="Reg_chr_condens"/>
</dbReference>
<accession>A0ABQ8FE11</accession>
<comment type="caution">
    <text evidence="4">The sequence shown here is derived from an EMBL/GenBank/DDBJ whole genome shotgun (WGS) entry which is preliminary data.</text>
</comment>
<keyword evidence="1" id="KW-0677">Repeat</keyword>
<evidence type="ECO:0000256" key="1">
    <source>
        <dbReference type="ARBA" id="ARBA00022737"/>
    </source>
</evidence>
<dbReference type="InterPro" id="IPR058923">
    <property type="entry name" value="RCC1-like_dom"/>
</dbReference>
<sequence length="441" mass="45881">MLYTAGSNAAGQLGTGTFDDQASPVLITPTTAICGCVQLAGGANHSALLDSQGIVFVAGDNTYGQLGLCTNPPTSGVQVFVHAPIDTSIDDPVVHIACGWNTTFAVTRSGIVWVAGSNSHGQAGLAQSAKQTHLGSTSGFVCISIVCPQLPPISQIACGLRHTLFLALDGSLWGCGSNKYGELLDASDPDHVSIKSLVFHPQRIHGLGGIVRSMACGQHHSIAIVTAPQDGKPLDESTLLVKTFGRNRYGQLGISPQVSPHTQGSLADKLISVSVQLPFAELPQSVFAGWFTSGVVCVSGRLIMWGRNDHGQLGSLRNTPAASATDSLSLLDPSWTPHTVLYGDRPESHSSIRTTLSSETPLSVRTVASGSEHTVVAAVLQLDEGSPKVQCLSWGWNEHGNCGVANNSDVLSPTSITDLPPAIVGCVLGAGAGHTLIWISH</sequence>
<feature type="repeat" description="RCC1" evidence="2">
    <location>
        <begin position="53"/>
        <end position="109"/>
    </location>
</feature>
<evidence type="ECO:0000259" key="3">
    <source>
        <dbReference type="Pfam" id="PF25390"/>
    </source>
</evidence>
<dbReference type="Pfam" id="PF25390">
    <property type="entry name" value="WD40_RLD"/>
    <property type="match status" value="1"/>
</dbReference>
<feature type="domain" description="RCC1-like" evidence="3">
    <location>
        <begin position="2"/>
        <end position="436"/>
    </location>
</feature>
<dbReference type="SUPFAM" id="SSF50985">
    <property type="entry name" value="RCC1/BLIP-II"/>
    <property type="match status" value="1"/>
</dbReference>
<protein>
    <recommendedName>
        <fullName evidence="3">RCC1-like domain-containing protein</fullName>
    </recommendedName>
</protein>
<organism evidence="4 5">
    <name type="scientific">Batrachochytrium salamandrivorans</name>
    <dbReference type="NCBI Taxonomy" id="1357716"/>
    <lineage>
        <taxon>Eukaryota</taxon>
        <taxon>Fungi</taxon>
        <taxon>Fungi incertae sedis</taxon>
        <taxon>Chytridiomycota</taxon>
        <taxon>Chytridiomycota incertae sedis</taxon>
        <taxon>Chytridiomycetes</taxon>
        <taxon>Rhizophydiales</taxon>
        <taxon>Rhizophydiales incertae sedis</taxon>
        <taxon>Batrachochytrium</taxon>
    </lineage>
</organism>
<keyword evidence="5" id="KW-1185">Reference proteome</keyword>
<dbReference type="InterPro" id="IPR009091">
    <property type="entry name" value="RCC1/BLIP-II"/>
</dbReference>
<dbReference type="PANTHER" id="PTHR22870:SF466">
    <property type="entry name" value="ANKYRIN REPEAT-CONTAINING PROTEIN"/>
    <property type="match status" value="1"/>
</dbReference>
<evidence type="ECO:0000313" key="5">
    <source>
        <dbReference type="Proteomes" id="UP001648503"/>
    </source>
</evidence>
<dbReference type="Proteomes" id="UP001648503">
    <property type="component" value="Unassembled WGS sequence"/>
</dbReference>
<evidence type="ECO:0000313" key="4">
    <source>
        <dbReference type="EMBL" id="KAH6596645.1"/>
    </source>
</evidence>
<dbReference type="PRINTS" id="PR00633">
    <property type="entry name" value="RCCNDNSATION"/>
</dbReference>
<feature type="repeat" description="RCC1" evidence="2">
    <location>
        <begin position="170"/>
        <end position="227"/>
    </location>
</feature>
<reference evidence="4 5" key="1">
    <citation type="submission" date="2021-02" db="EMBL/GenBank/DDBJ databases">
        <title>Variation within the Batrachochytrium salamandrivorans European outbreak.</title>
        <authorList>
            <person name="Kelly M."/>
            <person name="Pasmans F."/>
            <person name="Shea T.P."/>
            <person name="Munoz J.F."/>
            <person name="Carranza S."/>
            <person name="Cuomo C.A."/>
            <person name="Martel A."/>
        </authorList>
    </citation>
    <scope>NUCLEOTIDE SEQUENCE [LARGE SCALE GENOMIC DNA]</scope>
    <source>
        <strain evidence="4 5">AMFP18/2</strain>
    </source>
</reference>
<dbReference type="PROSITE" id="PS50012">
    <property type="entry name" value="RCC1_3"/>
    <property type="match status" value="5"/>
</dbReference>
<gene>
    <name evidence="4" type="ORF">BASA50_004976</name>
</gene>
<evidence type="ECO:0000256" key="2">
    <source>
        <dbReference type="PROSITE-ProRule" id="PRU00235"/>
    </source>
</evidence>
<dbReference type="InterPro" id="IPR051210">
    <property type="entry name" value="Ub_ligase/GEF_domain"/>
</dbReference>
<proteinExistence type="predicted"/>
<dbReference type="Gene3D" id="2.130.10.30">
    <property type="entry name" value="Regulator of chromosome condensation 1/beta-lactamase-inhibitor protein II"/>
    <property type="match status" value="2"/>
</dbReference>
<feature type="repeat" description="RCC1" evidence="2">
    <location>
        <begin position="300"/>
        <end position="380"/>
    </location>
</feature>
<feature type="repeat" description="RCC1" evidence="2">
    <location>
        <begin position="110"/>
        <end position="169"/>
    </location>
</feature>
<feature type="repeat" description="RCC1" evidence="2">
    <location>
        <begin position="1"/>
        <end position="52"/>
    </location>
</feature>
<dbReference type="PROSITE" id="PS00626">
    <property type="entry name" value="RCC1_2"/>
    <property type="match status" value="3"/>
</dbReference>
<dbReference type="PANTHER" id="PTHR22870">
    <property type="entry name" value="REGULATOR OF CHROMOSOME CONDENSATION"/>
    <property type="match status" value="1"/>
</dbReference>